<comment type="caution">
    <text evidence="1">The sequence shown here is derived from an EMBL/GenBank/DDBJ whole genome shotgun (WGS) entry which is preliminary data.</text>
</comment>
<name>A0ABP2JXK4_9LIST</name>
<keyword evidence="2" id="KW-1185">Reference proteome</keyword>
<dbReference type="Proteomes" id="UP000003412">
    <property type="component" value="Chromosome"/>
</dbReference>
<evidence type="ECO:0000313" key="1">
    <source>
        <dbReference type="EMBL" id="EFR87599.1"/>
    </source>
</evidence>
<protein>
    <submittedName>
        <fullName evidence="1">LuxR family transcriptional regulator</fullName>
    </submittedName>
</protein>
<reference evidence="1 2" key="1">
    <citation type="journal article" date="2010" name="Microbiol. Resour. Announc.">
        <title>Comparative genomics of the bacterial genus Listeria: Genome evolution is characterized by limited gene acquisition and limited gene loss.</title>
        <authorList>
            <person name="den Bakker H.C."/>
            <person name="Cummings C.A."/>
            <person name="Ferreira V."/>
            <person name="Vatta P."/>
            <person name="Orsi R.H."/>
            <person name="Degoricija L."/>
            <person name="Barker M."/>
            <person name="Petrauskene O."/>
            <person name="Furtado M.R."/>
            <person name="Wiedmann M."/>
        </authorList>
    </citation>
    <scope>NUCLEOTIDE SEQUENCE [LARGE SCALE GENOMIC DNA]</scope>
    <source>
        <strain evidence="1 2">FSL S4-120</strain>
    </source>
</reference>
<organism evidence="1 2">
    <name type="scientific">Listeria marthii FSL S4-120</name>
    <dbReference type="NCBI Taxonomy" id="702457"/>
    <lineage>
        <taxon>Bacteria</taxon>
        <taxon>Bacillati</taxon>
        <taxon>Bacillota</taxon>
        <taxon>Bacilli</taxon>
        <taxon>Bacillales</taxon>
        <taxon>Listeriaceae</taxon>
        <taxon>Listeria</taxon>
    </lineage>
</organism>
<accession>A0ABP2JXK4</accession>
<dbReference type="EMBL" id="ADXF01000670">
    <property type="protein sequence ID" value="EFR87599.1"/>
    <property type="molecule type" value="Genomic_DNA"/>
</dbReference>
<gene>
    <name evidence="1" type="ORF">NT05LM_1849</name>
</gene>
<sequence length="50" mass="6189">MRNSRKSVYTRLYKLFKKRISSLLGNPLLWYMPKEKESLLLHKYRPIMFI</sequence>
<evidence type="ECO:0000313" key="2">
    <source>
        <dbReference type="Proteomes" id="UP000003412"/>
    </source>
</evidence>
<proteinExistence type="predicted"/>